<comment type="similarity">
    <text evidence="1">Belongs to the ATP-dependent AMP-binding enzyme family.</text>
</comment>
<dbReference type="GO" id="GO:0006631">
    <property type="term" value="P:fatty acid metabolic process"/>
    <property type="evidence" value="ECO:0007669"/>
    <property type="project" value="TreeGrafter"/>
</dbReference>
<evidence type="ECO:0000259" key="3">
    <source>
        <dbReference type="Pfam" id="PF13193"/>
    </source>
</evidence>
<dbReference type="PANTHER" id="PTHR43201:SF5">
    <property type="entry name" value="MEDIUM-CHAIN ACYL-COA LIGASE ACSF2, MITOCHONDRIAL"/>
    <property type="match status" value="1"/>
</dbReference>
<dbReference type="SUPFAM" id="SSF56801">
    <property type="entry name" value="Acetyl-CoA synthetase-like"/>
    <property type="match status" value="1"/>
</dbReference>
<dbReference type="PANTHER" id="PTHR43201">
    <property type="entry name" value="ACYL-COA SYNTHETASE"/>
    <property type="match status" value="1"/>
</dbReference>
<dbReference type="InterPro" id="IPR025110">
    <property type="entry name" value="AMP-bd_C"/>
</dbReference>
<reference evidence="4" key="1">
    <citation type="submission" date="2019-08" db="EMBL/GenBank/DDBJ databases">
        <authorList>
            <person name="Kucharzyk K."/>
            <person name="Murdoch R.W."/>
            <person name="Higgins S."/>
            <person name="Loffler F."/>
        </authorList>
    </citation>
    <scope>NUCLEOTIDE SEQUENCE</scope>
</reference>
<protein>
    <submittedName>
        <fullName evidence="4">3-[(3aS,4S,7aS)-7a-methyl-1, 5-dioxo-octahydro-1H-inden-4-yl]propanoyl:CoA ligase</fullName>
        <ecNumber evidence="4">6.2.1.41</ecNumber>
    </submittedName>
</protein>
<name>A0A645IER3_9ZZZZ</name>
<proteinExistence type="inferred from homology"/>
<dbReference type="Gene3D" id="3.30.300.30">
    <property type="match status" value="1"/>
</dbReference>
<dbReference type="EC" id="6.2.1.41" evidence="4"/>
<sequence>MQVVGIPDPKYGEELCAWIILKAGQSCSEQEIRDFCQGQIAHYKVPRYLRFVENFPMTITGKIQKFMIRQAMKDELKLEEGLHA</sequence>
<evidence type="ECO:0000313" key="4">
    <source>
        <dbReference type="EMBL" id="MPN49332.1"/>
    </source>
</evidence>
<dbReference type="Pfam" id="PF13193">
    <property type="entry name" value="AMP-binding_C"/>
    <property type="match status" value="1"/>
</dbReference>
<organism evidence="4">
    <name type="scientific">bioreactor metagenome</name>
    <dbReference type="NCBI Taxonomy" id="1076179"/>
    <lineage>
        <taxon>unclassified sequences</taxon>
        <taxon>metagenomes</taxon>
        <taxon>ecological metagenomes</taxon>
    </lineage>
</organism>
<feature type="domain" description="AMP-binding enzyme C-terminal" evidence="3">
    <location>
        <begin position="3"/>
        <end position="62"/>
    </location>
</feature>
<accession>A0A645IER3</accession>
<evidence type="ECO:0000256" key="1">
    <source>
        <dbReference type="ARBA" id="ARBA00006432"/>
    </source>
</evidence>
<evidence type="ECO:0000256" key="2">
    <source>
        <dbReference type="ARBA" id="ARBA00022598"/>
    </source>
</evidence>
<gene>
    <name evidence="4" type="primary">fadD3_18</name>
    <name evidence="4" type="ORF">SDC9_196950</name>
</gene>
<dbReference type="EMBL" id="VSSQ01112472">
    <property type="protein sequence ID" value="MPN49332.1"/>
    <property type="molecule type" value="Genomic_DNA"/>
</dbReference>
<comment type="caution">
    <text evidence="4">The sequence shown here is derived from an EMBL/GenBank/DDBJ whole genome shotgun (WGS) entry which is preliminary data.</text>
</comment>
<dbReference type="AlphaFoldDB" id="A0A645IER3"/>
<keyword evidence="2 4" id="KW-0436">Ligase</keyword>
<dbReference type="InterPro" id="IPR045851">
    <property type="entry name" value="AMP-bd_C_sf"/>
</dbReference>
<dbReference type="GO" id="GO:0031956">
    <property type="term" value="F:medium-chain fatty acid-CoA ligase activity"/>
    <property type="evidence" value="ECO:0007669"/>
    <property type="project" value="TreeGrafter"/>
</dbReference>